<dbReference type="Gene3D" id="3.40.190.10">
    <property type="entry name" value="Periplasmic binding protein-like II"/>
    <property type="match status" value="2"/>
</dbReference>
<dbReference type="EMBL" id="RZNZ01000004">
    <property type="protein sequence ID" value="KAA8821420.1"/>
    <property type="molecule type" value="Genomic_DNA"/>
</dbReference>
<evidence type="ECO:0000313" key="5">
    <source>
        <dbReference type="Proteomes" id="UP000374630"/>
    </source>
</evidence>
<evidence type="ECO:0000313" key="2">
    <source>
        <dbReference type="EMBL" id="KAA8821420.1"/>
    </source>
</evidence>
<comment type="caution">
    <text evidence="3">The sequence shown here is derived from an EMBL/GenBank/DDBJ whole genome shotgun (WGS) entry which is preliminary data.</text>
</comment>
<feature type="signal peptide" evidence="1">
    <location>
        <begin position="1"/>
        <end position="25"/>
    </location>
</feature>
<evidence type="ECO:0000313" key="4">
    <source>
        <dbReference type="Proteomes" id="UP000345527"/>
    </source>
</evidence>
<dbReference type="PANTHER" id="PTHR43649:SF12">
    <property type="entry name" value="DIACETYLCHITOBIOSE BINDING PROTEIN DASA"/>
    <property type="match status" value="1"/>
</dbReference>
<organism evidence="3 4">
    <name type="scientific">Bifidobacterium vespertilionis</name>
    <dbReference type="NCBI Taxonomy" id="2562524"/>
    <lineage>
        <taxon>Bacteria</taxon>
        <taxon>Bacillati</taxon>
        <taxon>Actinomycetota</taxon>
        <taxon>Actinomycetes</taxon>
        <taxon>Bifidobacteriales</taxon>
        <taxon>Bifidobacteriaceae</taxon>
        <taxon>Bifidobacterium</taxon>
    </lineage>
</organism>
<dbReference type="InterPro" id="IPR006059">
    <property type="entry name" value="SBP"/>
</dbReference>
<feature type="chain" id="PRO_5039050301" evidence="1">
    <location>
        <begin position="26"/>
        <end position="542"/>
    </location>
</feature>
<dbReference type="AlphaFoldDB" id="A0A5J5E5S1"/>
<dbReference type="Proteomes" id="UP000345527">
    <property type="component" value="Unassembled WGS sequence"/>
</dbReference>
<protein>
    <submittedName>
        <fullName evidence="3">Extracellular solute-binding protein</fullName>
    </submittedName>
</protein>
<proteinExistence type="predicted"/>
<sequence length="542" mass="60646">MTRGRVRRKMMTATAATLAIGLALAGCGGGDSAAVERDENGKIIINITQVKGSSVQLPMDQMEWPAQLEAACDCTIKWSEIDLSAFSQQHSALLAGGNIPDIAMGLFNAEDAAKYPDYFEDFNAHLDESPNLKEYLNDREEVRKMSTTQDGKLYSLNSDITYAYSARSGNNAIVINKEWLDKLGLEVPTTWDEITEVLKAFKTQDPNGNGKADEVPLGIVKPDNSRFQLWTPYLLLASYGITPQVNQETGGYGYYVKDGKVNNFMLTDEFRSVTEQIHEWMADGLIPADAATMDSSTYKSIQKNKDGVAYMGMFFDRNTTNMKTWEQYISIPVPAAPGHSIDETTWLPDEAWTKGDGFTTLSAEAMQDKDKATAIMKIIDTLLSEDMSVQTTFGASPTYSKKTGEDTYEMLPAMFADATKAPGMKGRTLAYLRKDTKIINNVEGQEDWEYASNSRLAETYKPVQEKLTTENYFPQWLNPTDEDRVTLADNNSVIMNYALPKISNWWSNGVTDAEWDEFVNSLKSYGIEKNIEIWQKTYDAQK</sequence>
<name>A0A5J5E5S1_9BIFI</name>
<dbReference type="Proteomes" id="UP000374630">
    <property type="component" value="Unassembled WGS sequence"/>
</dbReference>
<dbReference type="Pfam" id="PF13416">
    <property type="entry name" value="SBP_bac_8"/>
    <property type="match status" value="1"/>
</dbReference>
<keyword evidence="5" id="KW-1185">Reference proteome</keyword>
<keyword evidence="1" id="KW-0732">Signal</keyword>
<dbReference type="PANTHER" id="PTHR43649">
    <property type="entry name" value="ARABINOSE-BINDING PROTEIN-RELATED"/>
    <property type="match status" value="1"/>
</dbReference>
<evidence type="ECO:0000256" key="1">
    <source>
        <dbReference type="SAM" id="SignalP"/>
    </source>
</evidence>
<dbReference type="SUPFAM" id="SSF53850">
    <property type="entry name" value="Periplasmic binding protein-like II"/>
    <property type="match status" value="1"/>
</dbReference>
<dbReference type="InterPro" id="IPR050490">
    <property type="entry name" value="Bact_solute-bd_prot1"/>
</dbReference>
<reference evidence="4 5" key="1">
    <citation type="journal article" date="2019" name="Syst. Appl. Microbiol.">
        <title>Characterization of Bifidobacterium species in feaces of the Egyptian fruit bat: Description of B. vespertilionis sp. nov. and B. rousetti sp. nov.</title>
        <authorList>
            <person name="Modesto M."/>
            <person name="Satti M."/>
            <person name="Watanabe K."/>
            <person name="Puglisi E."/>
            <person name="Morelli L."/>
            <person name="Huang C.-H."/>
            <person name="Liou J.-S."/>
            <person name="Miyashita M."/>
            <person name="Tamura T."/>
            <person name="Saito S."/>
            <person name="Mori K."/>
            <person name="Huang L."/>
            <person name="Sciavilla P."/>
            <person name="Sandri C."/>
            <person name="Spiezio C."/>
            <person name="Vitali F."/>
            <person name="Cavalieri D."/>
            <person name="Perpetuini G."/>
            <person name="Tofalo R."/>
            <person name="Bonetti A."/>
            <person name="Arita M."/>
            <person name="Mattarelli P."/>
        </authorList>
    </citation>
    <scope>NUCLEOTIDE SEQUENCE [LARGE SCALE GENOMIC DNA]</scope>
    <source>
        <strain evidence="2 5">RST16</strain>
        <strain evidence="3 4">RST8</strain>
    </source>
</reference>
<evidence type="ECO:0000313" key="3">
    <source>
        <dbReference type="EMBL" id="KAA8824365.1"/>
    </source>
</evidence>
<dbReference type="OrthoDB" id="3225049at2"/>
<dbReference type="PROSITE" id="PS51257">
    <property type="entry name" value="PROKAR_LIPOPROTEIN"/>
    <property type="match status" value="1"/>
</dbReference>
<dbReference type="RefSeq" id="WP_150353435.1">
    <property type="nucleotide sequence ID" value="NZ_RZNZ01000004.1"/>
</dbReference>
<accession>A0A5J5E5S1</accession>
<dbReference type="EMBL" id="RZOA01000003">
    <property type="protein sequence ID" value="KAA8824365.1"/>
    <property type="molecule type" value="Genomic_DNA"/>
</dbReference>
<gene>
    <name evidence="3" type="ORF">EM848_02545</name>
    <name evidence="2" type="ORF">EMO90_04525</name>
</gene>